<dbReference type="InterPro" id="IPR050557">
    <property type="entry name" value="RTX_toxin/Mannuronan_C5-epim"/>
</dbReference>
<dbReference type="PANTHER" id="PTHR38340:SF1">
    <property type="entry name" value="S-LAYER PROTEIN"/>
    <property type="match status" value="1"/>
</dbReference>
<dbReference type="PROSITE" id="PS00330">
    <property type="entry name" value="HEMOLYSIN_CALCIUM"/>
    <property type="match status" value="3"/>
</dbReference>
<organism evidence="4 5">
    <name type="scientific">Gemmobacter aquaticus</name>
    <dbReference type="NCBI Taxonomy" id="490185"/>
    <lineage>
        <taxon>Bacteria</taxon>
        <taxon>Pseudomonadati</taxon>
        <taxon>Pseudomonadota</taxon>
        <taxon>Alphaproteobacteria</taxon>
        <taxon>Rhodobacterales</taxon>
        <taxon>Paracoccaceae</taxon>
        <taxon>Gemmobacter</taxon>
    </lineage>
</organism>
<dbReference type="OrthoDB" id="7877430at2"/>
<dbReference type="PRINTS" id="PR00313">
    <property type="entry name" value="CABNDNGRPT"/>
</dbReference>
<dbReference type="InterPro" id="IPR001343">
    <property type="entry name" value="Hemolysn_Ca-bd"/>
</dbReference>
<dbReference type="AlphaFoldDB" id="A0A917YIH7"/>
<evidence type="ECO:0008006" key="6">
    <source>
        <dbReference type="Google" id="ProtNLM"/>
    </source>
</evidence>
<sequence>MLGKPAKLDHLKGLGGNDTLIARGGADWLSGGNGNDLLTGNEAGNRIFGDSGSDTASGGGGRDRIDGGKGDDRLNGGLGNDTLRGGTGDDTLAGGAGADTFQFRRGDGVDHITGFRSGVDEVQILLTQPEQLNIAFTYQGGDAVVRFLNVTVIIEDVAPNSLDFGPNGDFVLIQI</sequence>
<evidence type="ECO:0000256" key="3">
    <source>
        <dbReference type="SAM" id="MobiDB-lite"/>
    </source>
</evidence>
<dbReference type="RefSeq" id="WP_158635570.1">
    <property type="nucleotide sequence ID" value="NZ_BMLP01000001.1"/>
</dbReference>
<dbReference type="GO" id="GO:0005509">
    <property type="term" value="F:calcium ion binding"/>
    <property type="evidence" value="ECO:0007669"/>
    <property type="project" value="InterPro"/>
</dbReference>
<comment type="caution">
    <text evidence="4">The sequence shown here is derived from an EMBL/GenBank/DDBJ whole genome shotgun (WGS) entry which is preliminary data.</text>
</comment>
<dbReference type="PANTHER" id="PTHR38340">
    <property type="entry name" value="S-LAYER PROTEIN"/>
    <property type="match status" value="1"/>
</dbReference>
<dbReference type="Gene3D" id="2.150.10.10">
    <property type="entry name" value="Serralysin-like metalloprotease, C-terminal"/>
    <property type="match status" value="2"/>
</dbReference>
<dbReference type="Proteomes" id="UP000598196">
    <property type="component" value="Unassembled WGS sequence"/>
</dbReference>
<accession>A0A917YIH7</accession>
<dbReference type="InterPro" id="IPR011049">
    <property type="entry name" value="Serralysin-like_metalloprot_C"/>
</dbReference>
<evidence type="ECO:0000313" key="4">
    <source>
        <dbReference type="EMBL" id="GGO27795.1"/>
    </source>
</evidence>
<dbReference type="GO" id="GO:0005576">
    <property type="term" value="C:extracellular region"/>
    <property type="evidence" value="ECO:0007669"/>
    <property type="project" value="UniProtKB-SubCell"/>
</dbReference>
<proteinExistence type="predicted"/>
<gene>
    <name evidence="4" type="ORF">GCM10010991_10010</name>
</gene>
<keyword evidence="2" id="KW-0964">Secreted</keyword>
<dbReference type="InterPro" id="IPR018511">
    <property type="entry name" value="Hemolysin-typ_Ca-bd_CS"/>
</dbReference>
<dbReference type="SUPFAM" id="SSF51120">
    <property type="entry name" value="beta-Roll"/>
    <property type="match status" value="1"/>
</dbReference>
<name>A0A917YIH7_9RHOB</name>
<protein>
    <recommendedName>
        <fullName evidence="6">Hemolysin-type calcium-binding repeat-containing protein</fullName>
    </recommendedName>
</protein>
<evidence type="ECO:0000313" key="5">
    <source>
        <dbReference type="Proteomes" id="UP000598196"/>
    </source>
</evidence>
<dbReference type="EMBL" id="BMLP01000001">
    <property type="protein sequence ID" value="GGO27795.1"/>
    <property type="molecule type" value="Genomic_DNA"/>
</dbReference>
<evidence type="ECO:0000256" key="2">
    <source>
        <dbReference type="ARBA" id="ARBA00022525"/>
    </source>
</evidence>
<evidence type="ECO:0000256" key="1">
    <source>
        <dbReference type="ARBA" id="ARBA00004613"/>
    </source>
</evidence>
<keyword evidence="5" id="KW-1185">Reference proteome</keyword>
<feature type="compositionally biased region" description="Basic and acidic residues" evidence="3">
    <location>
        <begin position="61"/>
        <end position="74"/>
    </location>
</feature>
<dbReference type="Pfam" id="PF00353">
    <property type="entry name" value="HemolysinCabind"/>
    <property type="match status" value="2"/>
</dbReference>
<reference evidence="4 5" key="1">
    <citation type="journal article" date="2014" name="Int. J. Syst. Evol. Microbiol.">
        <title>Complete genome sequence of Corynebacterium casei LMG S-19264T (=DSM 44701T), isolated from a smear-ripened cheese.</title>
        <authorList>
            <consortium name="US DOE Joint Genome Institute (JGI-PGF)"/>
            <person name="Walter F."/>
            <person name="Albersmeier A."/>
            <person name="Kalinowski J."/>
            <person name="Ruckert C."/>
        </authorList>
    </citation>
    <scope>NUCLEOTIDE SEQUENCE [LARGE SCALE GENOMIC DNA]</scope>
    <source>
        <strain evidence="4 5">CGMCC 1.7029</strain>
    </source>
</reference>
<feature type="region of interest" description="Disordered" evidence="3">
    <location>
        <begin position="44"/>
        <end position="91"/>
    </location>
</feature>
<feature type="compositionally biased region" description="Low complexity" evidence="3">
    <location>
        <begin position="80"/>
        <end position="91"/>
    </location>
</feature>
<comment type="subcellular location">
    <subcellularLocation>
        <location evidence="1">Secreted</location>
    </subcellularLocation>
</comment>